<dbReference type="Proteomes" id="UP000814128">
    <property type="component" value="Unassembled WGS sequence"/>
</dbReference>
<reference evidence="1" key="2">
    <citation type="journal article" date="2022" name="New Phytol.">
        <title>Evolutionary transition to the ectomycorrhizal habit in the genomes of a hyperdiverse lineage of mushroom-forming fungi.</title>
        <authorList>
            <person name="Looney B."/>
            <person name="Miyauchi S."/>
            <person name="Morin E."/>
            <person name="Drula E."/>
            <person name="Courty P.E."/>
            <person name="Kohler A."/>
            <person name="Kuo A."/>
            <person name="LaButti K."/>
            <person name="Pangilinan J."/>
            <person name="Lipzen A."/>
            <person name="Riley R."/>
            <person name="Andreopoulos W."/>
            <person name="He G."/>
            <person name="Johnson J."/>
            <person name="Nolan M."/>
            <person name="Tritt A."/>
            <person name="Barry K.W."/>
            <person name="Grigoriev I.V."/>
            <person name="Nagy L.G."/>
            <person name="Hibbett D."/>
            <person name="Henrissat B."/>
            <person name="Matheny P.B."/>
            <person name="Labbe J."/>
            <person name="Martin F.M."/>
        </authorList>
    </citation>
    <scope>NUCLEOTIDE SEQUENCE</scope>
    <source>
        <strain evidence="1">EC-137</strain>
    </source>
</reference>
<sequence length="379" mass="42696">MSSRFYAKRKKPWARSQADKLSTADPDHNDMPTEPSKGAVNPGRRGRPPSIKSQEHRDWLEDRRPEYERSVQKGKKATAEFLSSTTMAFLEEFGWTSTRFGSYNGEEQPASGEGTDSAAQADVAQMAVIYKLACQKAYGIFWNLESTIHATQDKSAQSLLPRLLQSLLSQTKPLRRPKLVNVFRRSPRYTLQMRAECMKRWKEASGEGQGAKSDEKRGRDDTSTDSEDSDRNYESADSGSGKDDSREDRTAEQRKPRQRQALEGKFLLEQLEASSGVVIVDIEQRAEEEYEEKVGERQAWLSEDPKTFEEAAAMMKTLSPVFENLKLVGWLAERGAYSAWYIAAPEISAERKLSVYTFLAGASPTVDGDADAPRLRLDQ</sequence>
<accession>A0ACB8Q4X8</accession>
<gene>
    <name evidence="1" type="ORF">K488DRAFT_92410</name>
</gene>
<reference evidence="1" key="1">
    <citation type="submission" date="2021-02" db="EMBL/GenBank/DDBJ databases">
        <authorList>
            <consortium name="DOE Joint Genome Institute"/>
            <person name="Ahrendt S."/>
            <person name="Looney B.P."/>
            <person name="Miyauchi S."/>
            <person name="Morin E."/>
            <person name="Drula E."/>
            <person name="Courty P.E."/>
            <person name="Chicoki N."/>
            <person name="Fauchery L."/>
            <person name="Kohler A."/>
            <person name="Kuo A."/>
            <person name="Labutti K."/>
            <person name="Pangilinan J."/>
            <person name="Lipzen A."/>
            <person name="Riley R."/>
            <person name="Andreopoulos W."/>
            <person name="He G."/>
            <person name="Johnson J."/>
            <person name="Barry K.W."/>
            <person name="Grigoriev I.V."/>
            <person name="Nagy L."/>
            <person name="Hibbett D."/>
            <person name="Henrissat B."/>
            <person name="Matheny P.B."/>
            <person name="Labbe J."/>
            <person name="Martin F."/>
        </authorList>
    </citation>
    <scope>NUCLEOTIDE SEQUENCE</scope>
    <source>
        <strain evidence="1">EC-137</strain>
    </source>
</reference>
<organism evidence="1 2">
    <name type="scientific">Vararia minispora EC-137</name>
    <dbReference type="NCBI Taxonomy" id="1314806"/>
    <lineage>
        <taxon>Eukaryota</taxon>
        <taxon>Fungi</taxon>
        <taxon>Dikarya</taxon>
        <taxon>Basidiomycota</taxon>
        <taxon>Agaricomycotina</taxon>
        <taxon>Agaricomycetes</taxon>
        <taxon>Russulales</taxon>
        <taxon>Lachnocladiaceae</taxon>
        <taxon>Vararia</taxon>
    </lineage>
</organism>
<keyword evidence="2" id="KW-1185">Reference proteome</keyword>
<dbReference type="EMBL" id="MU274453">
    <property type="protein sequence ID" value="KAI0026515.1"/>
    <property type="molecule type" value="Genomic_DNA"/>
</dbReference>
<name>A0ACB8Q4X8_9AGAM</name>
<protein>
    <submittedName>
        <fullName evidence="1">Uncharacterized protein</fullName>
    </submittedName>
</protein>
<comment type="caution">
    <text evidence="1">The sequence shown here is derived from an EMBL/GenBank/DDBJ whole genome shotgun (WGS) entry which is preliminary data.</text>
</comment>
<evidence type="ECO:0000313" key="1">
    <source>
        <dbReference type="EMBL" id="KAI0026515.1"/>
    </source>
</evidence>
<proteinExistence type="predicted"/>
<evidence type="ECO:0000313" key="2">
    <source>
        <dbReference type="Proteomes" id="UP000814128"/>
    </source>
</evidence>